<feature type="transmembrane region" description="Helical" evidence="5">
    <location>
        <begin position="20"/>
        <end position="43"/>
    </location>
</feature>
<protein>
    <submittedName>
        <fullName evidence="6">Uncharacterized protein</fullName>
    </submittedName>
</protein>
<evidence type="ECO:0000256" key="3">
    <source>
        <dbReference type="ARBA" id="ARBA00022989"/>
    </source>
</evidence>
<comment type="subcellular location">
    <subcellularLocation>
        <location evidence="1">Membrane</location>
        <topology evidence="1">Multi-pass membrane protein</topology>
    </subcellularLocation>
</comment>
<feature type="transmembrane region" description="Helical" evidence="5">
    <location>
        <begin position="83"/>
        <end position="101"/>
    </location>
</feature>
<keyword evidence="4 5" id="KW-0472">Membrane</keyword>
<proteinExistence type="predicted"/>
<accession>A0A9W7GTX2</accession>
<keyword evidence="2 5" id="KW-0812">Transmembrane</keyword>
<feature type="transmembrane region" description="Helical" evidence="5">
    <location>
        <begin position="122"/>
        <end position="143"/>
    </location>
</feature>
<evidence type="ECO:0000313" key="7">
    <source>
        <dbReference type="Proteomes" id="UP001165190"/>
    </source>
</evidence>
<evidence type="ECO:0000313" key="6">
    <source>
        <dbReference type="EMBL" id="GMI63895.1"/>
    </source>
</evidence>
<dbReference type="PANTHER" id="PTHR20661">
    <property type="entry name" value="PHOSPHATIDYLINOSITOL-GLYCAN BIOSYNTHESIS CLASS W PROTEIN"/>
    <property type="match status" value="1"/>
</dbReference>
<evidence type="ECO:0000256" key="4">
    <source>
        <dbReference type="ARBA" id="ARBA00023136"/>
    </source>
</evidence>
<dbReference type="OrthoDB" id="15270at2759"/>
<dbReference type="GO" id="GO:0032216">
    <property type="term" value="F:glucosaminyl-phosphatidylinositol O-acyltransferase activity"/>
    <property type="evidence" value="ECO:0007669"/>
    <property type="project" value="TreeGrafter"/>
</dbReference>
<evidence type="ECO:0000256" key="5">
    <source>
        <dbReference type="SAM" id="Phobius"/>
    </source>
</evidence>
<dbReference type="GO" id="GO:0005783">
    <property type="term" value="C:endoplasmic reticulum"/>
    <property type="evidence" value="ECO:0007669"/>
    <property type="project" value="TreeGrafter"/>
</dbReference>
<sequence>MDSFNPNKHLKEQFVSNLPGSSMLEASALLNNVALLMFLRYTFCSQSVNDGSRNLKSYLASLAVDYVIIVLPTLLIFTVLAEWLYECTIGLLLLLLFSTVVKRTYCWPYTEGPKAVRASISSYRVVTMLVACLCILAVDFRIYPREFAKTETYGTSLVENPRQHLFGCMEKYKDGKEKWKRK</sequence>
<keyword evidence="7" id="KW-1185">Reference proteome</keyword>
<gene>
    <name evidence="6" type="ORF">HRI_000058800</name>
</gene>
<dbReference type="GO" id="GO:0006506">
    <property type="term" value="P:GPI anchor biosynthetic process"/>
    <property type="evidence" value="ECO:0007669"/>
    <property type="project" value="InterPro"/>
</dbReference>
<keyword evidence="3 5" id="KW-1133">Transmembrane helix</keyword>
<dbReference type="Pfam" id="PF06423">
    <property type="entry name" value="GWT1"/>
    <property type="match status" value="1"/>
</dbReference>
<dbReference type="GO" id="GO:0072659">
    <property type="term" value="P:protein localization to plasma membrane"/>
    <property type="evidence" value="ECO:0007669"/>
    <property type="project" value="TreeGrafter"/>
</dbReference>
<dbReference type="PANTHER" id="PTHR20661:SF0">
    <property type="entry name" value="PHOSPHATIDYLINOSITOL-GLYCAN BIOSYNTHESIS CLASS W PROTEIN"/>
    <property type="match status" value="1"/>
</dbReference>
<reference evidence="6" key="1">
    <citation type="submission" date="2023-05" db="EMBL/GenBank/DDBJ databases">
        <title>Genome and transcriptome analyses reveal genes involved in the formation of fine ridges on petal epidermal cells in Hibiscus trionum.</title>
        <authorList>
            <person name="Koshimizu S."/>
            <person name="Masuda S."/>
            <person name="Ishii T."/>
            <person name="Shirasu K."/>
            <person name="Hoshino A."/>
            <person name="Arita M."/>
        </authorList>
    </citation>
    <scope>NUCLEOTIDE SEQUENCE</scope>
    <source>
        <strain evidence="6">Hamamatsu line</strain>
    </source>
</reference>
<evidence type="ECO:0000256" key="2">
    <source>
        <dbReference type="ARBA" id="ARBA00022692"/>
    </source>
</evidence>
<dbReference type="Proteomes" id="UP001165190">
    <property type="component" value="Unassembled WGS sequence"/>
</dbReference>
<evidence type="ECO:0000256" key="1">
    <source>
        <dbReference type="ARBA" id="ARBA00004141"/>
    </source>
</evidence>
<comment type="caution">
    <text evidence="6">The sequence shown here is derived from an EMBL/GenBank/DDBJ whole genome shotgun (WGS) entry which is preliminary data.</text>
</comment>
<dbReference type="AlphaFoldDB" id="A0A9W7GTX2"/>
<dbReference type="InterPro" id="IPR009447">
    <property type="entry name" value="PIGW/GWT1"/>
</dbReference>
<feature type="transmembrane region" description="Helical" evidence="5">
    <location>
        <begin position="55"/>
        <end position="77"/>
    </location>
</feature>
<organism evidence="6 7">
    <name type="scientific">Hibiscus trionum</name>
    <name type="common">Flower of an hour</name>
    <dbReference type="NCBI Taxonomy" id="183268"/>
    <lineage>
        <taxon>Eukaryota</taxon>
        <taxon>Viridiplantae</taxon>
        <taxon>Streptophyta</taxon>
        <taxon>Embryophyta</taxon>
        <taxon>Tracheophyta</taxon>
        <taxon>Spermatophyta</taxon>
        <taxon>Magnoliopsida</taxon>
        <taxon>eudicotyledons</taxon>
        <taxon>Gunneridae</taxon>
        <taxon>Pentapetalae</taxon>
        <taxon>rosids</taxon>
        <taxon>malvids</taxon>
        <taxon>Malvales</taxon>
        <taxon>Malvaceae</taxon>
        <taxon>Malvoideae</taxon>
        <taxon>Hibiscus</taxon>
    </lineage>
</organism>
<dbReference type="EMBL" id="BSYR01000002">
    <property type="protein sequence ID" value="GMI63895.1"/>
    <property type="molecule type" value="Genomic_DNA"/>
</dbReference>
<dbReference type="GO" id="GO:0016020">
    <property type="term" value="C:membrane"/>
    <property type="evidence" value="ECO:0007669"/>
    <property type="project" value="UniProtKB-SubCell"/>
</dbReference>
<name>A0A9W7GTX2_HIBTR</name>